<proteinExistence type="inferred from homology"/>
<dbReference type="InterPro" id="IPR003690">
    <property type="entry name" value="MTERF"/>
</dbReference>
<name>A0AAV8PRR0_ENSVE</name>
<evidence type="ECO:0000256" key="1">
    <source>
        <dbReference type="ARBA" id="ARBA00007692"/>
    </source>
</evidence>
<dbReference type="GO" id="GO:0003676">
    <property type="term" value="F:nucleic acid binding"/>
    <property type="evidence" value="ECO:0007669"/>
    <property type="project" value="InterPro"/>
</dbReference>
<accession>A0AAV8PRR0</accession>
<evidence type="ECO:0000313" key="5">
    <source>
        <dbReference type="Proteomes" id="UP001222027"/>
    </source>
</evidence>
<dbReference type="Proteomes" id="UP001222027">
    <property type="component" value="Unassembled WGS sequence"/>
</dbReference>
<comment type="similarity">
    <text evidence="1">Belongs to the mTERF family.</text>
</comment>
<dbReference type="AlphaFoldDB" id="A0AAV8PRR0"/>
<sequence length="198" mass="22423">MERTTDQKHSTVEFFKEKGLDDESINRMRRRYNRLENTGRGRASESWDSLGSFGIQKRRLPYVVSKCPQDPHNGLKSEACSYCPCGREALPITSFLPDARNIGETTGKQIAALVAGYPPVLIKSVNKSLEPKIRFLVEDTGREINEIAEYPEFFRHGIKKSLEHKPLAQMNVPCRLSEMLSCNHQKFIAKYGLAAGFS</sequence>
<comment type="caution">
    <text evidence="4">The sequence shown here is derived from an EMBL/GenBank/DDBJ whole genome shotgun (WGS) entry which is preliminary data.</text>
</comment>
<dbReference type="Gene3D" id="1.25.70.10">
    <property type="entry name" value="Transcription termination factor 3, mitochondrial"/>
    <property type="match status" value="1"/>
</dbReference>
<dbReference type="InterPro" id="IPR038538">
    <property type="entry name" value="MTERF_sf"/>
</dbReference>
<evidence type="ECO:0000256" key="3">
    <source>
        <dbReference type="ARBA" id="ARBA00022946"/>
    </source>
</evidence>
<keyword evidence="5" id="KW-1185">Reference proteome</keyword>
<dbReference type="GO" id="GO:0006353">
    <property type="term" value="P:DNA-templated transcription termination"/>
    <property type="evidence" value="ECO:0007669"/>
    <property type="project" value="UniProtKB-KW"/>
</dbReference>
<dbReference type="EMBL" id="JAQQAF010000009">
    <property type="protein sequence ID" value="KAJ8461252.1"/>
    <property type="molecule type" value="Genomic_DNA"/>
</dbReference>
<keyword evidence="3" id="KW-0809">Transit peptide</keyword>
<keyword evidence="2" id="KW-0804">Transcription</keyword>
<protein>
    <submittedName>
        <fullName evidence="4">Uncharacterized protein</fullName>
    </submittedName>
</protein>
<organism evidence="4 5">
    <name type="scientific">Ensete ventricosum</name>
    <name type="common">Abyssinian banana</name>
    <name type="synonym">Musa ensete</name>
    <dbReference type="NCBI Taxonomy" id="4639"/>
    <lineage>
        <taxon>Eukaryota</taxon>
        <taxon>Viridiplantae</taxon>
        <taxon>Streptophyta</taxon>
        <taxon>Embryophyta</taxon>
        <taxon>Tracheophyta</taxon>
        <taxon>Spermatophyta</taxon>
        <taxon>Magnoliopsida</taxon>
        <taxon>Liliopsida</taxon>
        <taxon>Zingiberales</taxon>
        <taxon>Musaceae</taxon>
        <taxon>Ensete</taxon>
    </lineage>
</organism>
<reference evidence="4 5" key="1">
    <citation type="submission" date="2022-12" db="EMBL/GenBank/DDBJ databases">
        <title>Chromosome-scale assembly of the Ensete ventricosum genome.</title>
        <authorList>
            <person name="Dussert Y."/>
            <person name="Stocks J."/>
            <person name="Wendawek A."/>
            <person name="Woldeyes F."/>
            <person name="Nichols R.A."/>
            <person name="Borrell J.S."/>
        </authorList>
    </citation>
    <scope>NUCLEOTIDE SEQUENCE [LARGE SCALE GENOMIC DNA]</scope>
    <source>
        <strain evidence="5">cv. Maze</strain>
        <tissue evidence="4">Seeds</tissue>
    </source>
</reference>
<evidence type="ECO:0000256" key="2">
    <source>
        <dbReference type="ARBA" id="ARBA00022472"/>
    </source>
</evidence>
<keyword evidence="2" id="KW-0806">Transcription termination</keyword>
<keyword evidence="2" id="KW-0805">Transcription regulation</keyword>
<gene>
    <name evidence="4" type="ORF">OPV22_034178</name>
</gene>
<evidence type="ECO:0000313" key="4">
    <source>
        <dbReference type="EMBL" id="KAJ8461252.1"/>
    </source>
</evidence>
<dbReference type="Pfam" id="PF02536">
    <property type="entry name" value="mTERF"/>
    <property type="match status" value="1"/>
</dbReference>